<feature type="coiled-coil region" evidence="1">
    <location>
        <begin position="190"/>
        <end position="252"/>
    </location>
</feature>
<sequence length="290" mass="32635">MSDDKKMTPNTEDVLDLTEIVKEGDPGKRLPSEEESASSQNEGMADLDVLFGEDGKETPAAEDRDLQSLFEELESGGAAEQERPADTTDQLDDFFLSAEEERAPSFDQDQARNEAAELDAFIHGLSFEHDETEPEQLTENVRESLETILTQDGLPESWISGIANQVSEHLWPQLESRLQAEQTPGGEAEEGAVEDELAALRRRLERLEKQFSDEQVLQEQGKDQADQWRQELASFEKRLSELEQQMVNQDEISELAQNLRHEMREVVAREAPQLAAQAIRAEIQALSGQE</sequence>
<feature type="region of interest" description="Disordered" evidence="2">
    <location>
        <begin position="1"/>
        <end position="95"/>
    </location>
</feature>
<protein>
    <submittedName>
        <fullName evidence="3">Uncharacterized protein</fullName>
    </submittedName>
</protein>
<dbReference type="EMBL" id="CP001734">
    <property type="protein sequence ID" value="ACV69701.1"/>
    <property type="molecule type" value="Genomic_DNA"/>
</dbReference>
<dbReference type="HOGENOM" id="CLU_958861_0_0_7"/>
<keyword evidence="1" id="KW-0175">Coiled coil</keyword>
<evidence type="ECO:0000256" key="2">
    <source>
        <dbReference type="SAM" id="MobiDB-lite"/>
    </source>
</evidence>
<reference evidence="4" key="1">
    <citation type="submission" date="2009-09" db="EMBL/GenBank/DDBJ databases">
        <title>The complete chromosome of Desulfohalobium retbaense DSM 5692.</title>
        <authorList>
            <consortium name="US DOE Joint Genome Institute (JGI-PGF)"/>
            <person name="Lucas S."/>
            <person name="Copeland A."/>
            <person name="Lapidus A."/>
            <person name="Glavina del Rio T."/>
            <person name="Dalin E."/>
            <person name="Tice H."/>
            <person name="Bruce D."/>
            <person name="Goodwin L."/>
            <person name="Pitluck S."/>
            <person name="Kyrpides N."/>
            <person name="Mavromatis K."/>
            <person name="Ivanova N."/>
            <person name="Mikhailova N."/>
            <person name="Munk A.C."/>
            <person name="Brettin T."/>
            <person name="Detter J.C."/>
            <person name="Han C."/>
            <person name="Tapia R."/>
            <person name="Larimer F."/>
            <person name="Land M."/>
            <person name="Hauser L."/>
            <person name="Markowitz V."/>
            <person name="Cheng J.-F."/>
            <person name="Hugenholtz P."/>
            <person name="Woyke T."/>
            <person name="Wu D."/>
            <person name="Spring S."/>
            <person name="Klenk H.-P."/>
            <person name="Eisen J.A."/>
        </authorList>
    </citation>
    <scope>NUCLEOTIDE SEQUENCE [LARGE SCALE GENOMIC DNA]</scope>
    <source>
        <strain evidence="4">DSM 5692</strain>
    </source>
</reference>
<evidence type="ECO:0000313" key="4">
    <source>
        <dbReference type="Proteomes" id="UP000001052"/>
    </source>
</evidence>
<evidence type="ECO:0000256" key="1">
    <source>
        <dbReference type="SAM" id="Coils"/>
    </source>
</evidence>
<dbReference type="AlphaFoldDB" id="C8X5K4"/>
<reference evidence="3 4" key="2">
    <citation type="journal article" date="2010" name="Stand. Genomic Sci.">
        <title>Complete genome sequence of Desulfohalobium retbaense type strain (HR(100)).</title>
        <authorList>
            <person name="Spring S."/>
            <person name="Nolan M."/>
            <person name="Lapidus A."/>
            <person name="Glavina Del Rio T."/>
            <person name="Copeland A."/>
            <person name="Tice H."/>
            <person name="Cheng J.F."/>
            <person name="Lucas S."/>
            <person name="Land M."/>
            <person name="Chen F."/>
            <person name="Bruce D."/>
            <person name="Goodwin L."/>
            <person name="Pitluck S."/>
            <person name="Ivanova N."/>
            <person name="Mavromatis K."/>
            <person name="Mikhailova N."/>
            <person name="Pati A."/>
            <person name="Chen A."/>
            <person name="Palaniappan K."/>
            <person name="Hauser L."/>
            <person name="Chang Y.J."/>
            <person name="Jeffries C.D."/>
            <person name="Munk C."/>
            <person name="Kiss H."/>
            <person name="Chain P."/>
            <person name="Han C."/>
            <person name="Brettin T."/>
            <person name="Detter J.C."/>
            <person name="Schuler E."/>
            <person name="Goker M."/>
            <person name="Rohde M."/>
            <person name="Bristow J."/>
            <person name="Eisen J.A."/>
            <person name="Markowitz V."/>
            <person name="Hugenholtz P."/>
            <person name="Kyrpides N.C."/>
            <person name="Klenk H.P."/>
        </authorList>
    </citation>
    <scope>NUCLEOTIDE SEQUENCE [LARGE SCALE GENOMIC DNA]</scope>
    <source>
        <strain evidence="3 4">DSM 5692</strain>
    </source>
</reference>
<organism evidence="3 4">
    <name type="scientific">Desulfohalobium retbaense (strain ATCC 49708 / DSM 5692 / JCM 16813 / HR100)</name>
    <dbReference type="NCBI Taxonomy" id="485915"/>
    <lineage>
        <taxon>Bacteria</taxon>
        <taxon>Pseudomonadati</taxon>
        <taxon>Thermodesulfobacteriota</taxon>
        <taxon>Desulfovibrionia</taxon>
        <taxon>Desulfovibrionales</taxon>
        <taxon>Desulfohalobiaceae</taxon>
        <taxon>Desulfohalobium</taxon>
    </lineage>
</organism>
<evidence type="ECO:0000313" key="3">
    <source>
        <dbReference type="EMBL" id="ACV69701.1"/>
    </source>
</evidence>
<dbReference type="STRING" id="485915.Dret_2419"/>
<feature type="compositionally biased region" description="Basic and acidic residues" evidence="2">
    <location>
        <begin position="19"/>
        <end position="32"/>
    </location>
</feature>
<gene>
    <name evidence="3" type="ordered locus">Dret_2419</name>
</gene>
<dbReference type="KEGG" id="drt:Dret_2419"/>
<keyword evidence="4" id="KW-1185">Reference proteome</keyword>
<proteinExistence type="predicted"/>
<accession>C8X5K4</accession>
<dbReference type="RefSeq" id="WP_015752835.1">
    <property type="nucleotide sequence ID" value="NC_013223.1"/>
</dbReference>
<name>C8X5K4_DESRD</name>
<feature type="compositionally biased region" description="Basic and acidic residues" evidence="2">
    <location>
        <begin position="53"/>
        <end position="66"/>
    </location>
</feature>
<dbReference type="Proteomes" id="UP000001052">
    <property type="component" value="Chromosome"/>
</dbReference>